<organism evidence="1 2">
    <name type="scientific">Trifolium medium</name>
    <dbReference type="NCBI Taxonomy" id="97028"/>
    <lineage>
        <taxon>Eukaryota</taxon>
        <taxon>Viridiplantae</taxon>
        <taxon>Streptophyta</taxon>
        <taxon>Embryophyta</taxon>
        <taxon>Tracheophyta</taxon>
        <taxon>Spermatophyta</taxon>
        <taxon>Magnoliopsida</taxon>
        <taxon>eudicotyledons</taxon>
        <taxon>Gunneridae</taxon>
        <taxon>Pentapetalae</taxon>
        <taxon>rosids</taxon>
        <taxon>fabids</taxon>
        <taxon>Fabales</taxon>
        <taxon>Fabaceae</taxon>
        <taxon>Papilionoideae</taxon>
        <taxon>50 kb inversion clade</taxon>
        <taxon>NPAAA clade</taxon>
        <taxon>Hologalegina</taxon>
        <taxon>IRL clade</taxon>
        <taxon>Trifolieae</taxon>
        <taxon>Trifolium</taxon>
    </lineage>
</organism>
<proteinExistence type="predicted"/>
<dbReference type="EMBL" id="LXQA010687494">
    <property type="protein sequence ID" value="MCI66045.1"/>
    <property type="molecule type" value="Genomic_DNA"/>
</dbReference>
<dbReference type="Proteomes" id="UP000265520">
    <property type="component" value="Unassembled WGS sequence"/>
</dbReference>
<dbReference type="EMBL" id="LXQA010502435">
    <property type="protein sequence ID" value="MCI55834.1"/>
    <property type="molecule type" value="Genomic_DNA"/>
</dbReference>
<sequence length="23" mass="2640">MHVVELKFDDKVEALVGLNLLEQ</sequence>
<feature type="non-terminal residue" evidence="1">
    <location>
        <position position="23"/>
    </location>
</feature>
<protein>
    <submittedName>
        <fullName evidence="1">Uncharacterized protein</fullName>
    </submittedName>
</protein>
<reference evidence="1 2" key="1">
    <citation type="journal article" date="2018" name="Front. Plant Sci.">
        <title>Red Clover (Trifolium pratense) and Zigzag Clover (T. medium) - A Picture of Genomic Similarities and Differences.</title>
        <authorList>
            <person name="Dluhosova J."/>
            <person name="Istvanek J."/>
            <person name="Nedelnik J."/>
            <person name="Repkova J."/>
        </authorList>
    </citation>
    <scope>NUCLEOTIDE SEQUENCE [LARGE SCALE GENOMIC DNA]</scope>
    <source>
        <strain evidence="1">10/8</strain>
        <strain evidence="2">cv. 10/8</strain>
        <tissue evidence="1">Leaf</tissue>
    </source>
</reference>
<comment type="caution">
    <text evidence="1">The sequence shown here is derived from an EMBL/GenBank/DDBJ whole genome shotgun (WGS) entry which is preliminary data.</text>
</comment>
<accession>A0A392T5N7</accession>
<evidence type="ECO:0000313" key="2">
    <source>
        <dbReference type="Proteomes" id="UP000265520"/>
    </source>
</evidence>
<evidence type="ECO:0000313" key="1">
    <source>
        <dbReference type="EMBL" id="MCI55834.1"/>
    </source>
</evidence>
<dbReference type="AlphaFoldDB" id="A0A392T5N7"/>
<keyword evidence="2" id="KW-1185">Reference proteome</keyword>
<name>A0A392T5N7_9FABA</name>